<organism evidence="1 2">
    <name type="scientific">Hyphomonas hirschiana VP5</name>
    <dbReference type="NCBI Taxonomy" id="1280951"/>
    <lineage>
        <taxon>Bacteria</taxon>
        <taxon>Pseudomonadati</taxon>
        <taxon>Pseudomonadota</taxon>
        <taxon>Alphaproteobacteria</taxon>
        <taxon>Hyphomonadales</taxon>
        <taxon>Hyphomonadaceae</taxon>
        <taxon>Hyphomonas</taxon>
    </lineage>
</organism>
<dbReference type="RefSeq" id="WP_233352021.1">
    <property type="nucleotide sequence ID" value="NZ_ARYI01000009.1"/>
</dbReference>
<protein>
    <submittedName>
        <fullName evidence="1">Phage integrase family site specific recombinase</fullName>
    </submittedName>
</protein>
<proteinExistence type="predicted"/>
<dbReference type="AlphaFoldDB" id="A0A059FPK4"/>
<sequence length="53" mass="6045">MAHCFRASASRLLNESGRWRADAIEAELAHMGADQVREACATYWDQCVEMAEW</sequence>
<evidence type="ECO:0000313" key="2">
    <source>
        <dbReference type="Proteomes" id="UP000025061"/>
    </source>
</evidence>
<name>A0A059FPK4_9PROT</name>
<dbReference type="Proteomes" id="UP000025061">
    <property type="component" value="Unassembled WGS sequence"/>
</dbReference>
<reference evidence="1 2" key="1">
    <citation type="submission" date="2013-04" db="EMBL/GenBank/DDBJ databases">
        <title>Hyphomonas hirschiana VP5 Genome Sequencing.</title>
        <authorList>
            <person name="Lai Q."/>
            <person name="Shao Z."/>
        </authorList>
    </citation>
    <scope>NUCLEOTIDE SEQUENCE [LARGE SCALE GENOMIC DNA]</scope>
    <source>
        <strain evidence="1 2">VP5</strain>
    </source>
</reference>
<dbReference type="EMBL" id="ARYI01000009">
    <property type="protein sequence ID" value="KCZ92605.1"/>
    <property type="molecule type" value="Genomic_DNA"/>
</dbReference>
<keyword evidence="2" id="KW-1185">Reference proteome</keyword>
<dbReference type="PATRIC" id="fig|1280951.3.peg.2322"/>
<gene>
    <name evidence="1" type="ORF">HHI_11516</name>
</gene>
<comment type="caution">
    <text evidence="1">The sequence shown here is derived from an EMBL/GenBank/DDBJ whole genome shotgun (WGS) entry which is preliminary data.</text>
</comment>
<evidence type="ECO:0000313" key="1">
    <source>
        <dbReference type="EMBL" id="KCZ92605.1"/>
    </source>
</evidence>
<accession>A0A059FPK4</accession>